<dbReference type="EMBL" id="QGDO01000008">
    <property type="protein sequence ID" value="PWJ37868.1"/>
    <property type="molecule type" value="Genomic_DNA"/>
</dbReference>
<comment type="caution">
    <text evidence="1">The sequence shown here is derived from an EMBL/GenBank/DDBJ whole genome shotgun (WGS) entry which is preliminary data.</text>
</comment>
<evidence type="ECO:0000313" key="1">
    <source>
        <dbReference type="EMBL" id="PWJ37868.1"/>
    </source>
</evidence>
<reference evidence="1 2" key="1">
    <citation type="submission" date="2018-03" db="EMBL/GenBank/DDBJ databases">
        <title>Genomic Encyclopedia of Archaeal and Bacterial Type Strains, Phase II (KMG-II): from individual species to whole genera.</title>
        <authorList>
            <person name="Goeker M."/>
        </authorList>
    </citation>
    <scope>NUCLEOTIDE SEQUENCE [LARGE SCALE GENOMIC DNA]</scope>
    <source>
        <strain evidence="1 2">DSM 28229</strain>
    </source>
</reference>
<accession>A0A315Z4D0</accession>
<sequence>MVKLDIKSKNRIDNNKVKISDKLFLVARYVEEKYGIITPPNYWDDAFSKFKQDDKTYYRNWLWICYVEWESLIPPIEETEVVFGKELADRLNYLDKNDWKDCEDVEEFLDIDGKGGETLLEWAKKHLISLEVEH</sequence>
<keyword evidence="2" id="KW-1185">Reference proteome</keyword>
<evidence type="ECO:0000313" key="2">
    <source>
        <dbReference type="Proteomes" id="UP000245535"/>
    </source>
</evidence>
<dbReference type="RefSeq" id="WP_109621964.1">
    <property type="nucleotide sequence ID" value="NZ_QGDO01000008.1"/>
</dbReference>
<gene>
    <name evidence="1" type="ORF">BC781_1083</name>
</gene>
<dbReference type="OrthoDB" id="9865196at2"/>
<protein>
    <submittedName>
        <fullName evidence="1">Uncharacterized protein</fullName>
    </submittedName>
</protein>
<dbReference type="Proteomes" id="UP000245535">
    <property type="component" value="Unassembled WGS sequence"/>
</dbReference>
<dbReference type="AlphaFoldDB" id="A0A315Z4D0"/>
<organism evidence="1 2">
    <name type="scientific">Sediminitomix flava</name>
    <dbReference type="NCBI Taxonomy" id="379075"/>
    <lineage>
        <taxon>Bacteria</taxon>
        <taxon>Pseudomonadati</taxon>
        <taxon>Bacteroidota</taxon>
        <taxon>Cytophagia</taxon>
        <taxon>Cytophagales</taxon>
        <taxon>Flammeovirgaceae</taxon>
        <taxon>Sediminitomix</taxon>
    </lineage>
</organism>
<name>A0A315Z4D0_SEDFL</name>
<proteinExistence type="predicted"/>